<evidence type="ECO:0000313" key="21">
    <source>
        <dbReference type="EMBL" id="ANB19626.1"/>
    </source>
</evidence>
<dbReference type="CDD" id="cd00541">
    <property type="entry name" value="OMPLA"/>
    <property type="match status" value="1"/>
</dbReference>
<keyword evidence="15 20" id="KW-0443">Lipid metabolism</keyword>
<evidence type="ECO:0000313" key="22">
    <source>
        <dbReference type="Proteomes" id="UP000076830"/>
    </source>
</evidence>
<evidence type="ECO:0000256" key="9">
    <source>
        <dbReference type="ARBA" id="ARBA00022692"/>
    </source>
</evidence>
<comment type="cofactor">
    <cofactor evidence="20">
        <name>Ca(2+)</name>
        <dbReference type="ChEBI" id="CHEBI:29108"/>
    </cofactor>
    <text evidence="20">Binds 1 Ca(2+) ion per monomer. In the dimeric form the Ca(2+) is bound by different amino acids with binding of each Ca(2+) shared with ligands coming from each monomer. The Ca(2+) ion may have a role in catalysis.</text>
</comment>
<dbReference type="SUPFAM" id="SSF56931">
    <property type="entry name" value="Outer membrane phospholipase A (OMPLA)"/>
    <property type="match status" value="1"/>
</dbReference>
<comment type="function">
    <text evidence="20">Hydrolysis of phosphatidylcholine with phospholipase A2 (EC 3.1.1.4) and phospholipase A1 (EC 3.1.1.32) activities.</text>
</comment>
<keyword evidence="16" id="KW-0472">Membrane</keyword>
<keyword evidence="9" id="KW-0812">Transmembrane</keyword>
<sequence length="363" mass="40831">MSPSTARCRVPSAALGALALAAWPAIAAEVDLSQCVGIADASTRLACYDVAAGRKELPPGVIADAPPEALEPASKTAKAAPEVFRHDTGLQPKPRVSLLDSRWELDPDSKLGTFHLRAYRPVYLLPAFYATSLNREPGSPSPDNQVTDALDIDRSELKFQLSFKAKLWENIFGDNGDLWTGYTQVSHWQVFNSATSRPFRETNYEPDVNLIFRTNYDLFGWKGRLLGIGAVHQSNGRGDPFSRSWNRIVGNVGFERDGWTLNLRPWYRIPESRHDDDNPDISDYIGRGEVQLIRVTNRHQLSLLVRNSFKGDWHGAAQFDWGFPIAEELRGHVQVFHGYGESLIDYNHRAWYFGVGISLLEWY</sequence>
<feature type="active site" description="Nucleophile" evidence="18">
    <location>
        <position position="234"/>
    </location>
</feature>
<feature type="chain" id="PRO_5019613873" description="Phospholipase A1" evidence="20">
    <location>
        <begin position="28"/>
        <end position="363"/>
    </location>
</feature>
<keyword evidence="14 20" id="KW-0442">Lipid degradation</keyword>
<evidence type="ECO:0000256" key="1">
    <source>
        <dbReference type="ARBA" id="ARBA00000111"/>
    </source>
</evidence>
<dbReference type="Proteomes" id="UP000076830">
    <property type="component" value="Chromosome"/>
</dbReference>
<comment type="subcellular location">
    <subcellularLocation>
        <location evidence="20">Cell outer membrane</location>
        <topology evidence="20">Multi-pass membrane protein</topology>
    </subcellularLocation>
    <text evidence="20">One of the very few enzymes located there.</text>
</comment>
<evidence type="ECO:0000256" key="10">
    <source>
        <dbReference type="ARBA" id="ARBA00022723"/>
    </source>
</evidence>
<dbReference type="GO" id="GO:0009279">
    <property type="term" value="C:cell outer membrane"/>
    <property type="evidence" value="ECO:0007669"/>
    <property type="project" value="UniProtKB-SubCell"/>
</dbReference>
<comment type="similarity">
    <text evidence="3 20">Belongs to the phospholipase A1 family.</text>
</comment>
<dbReference type="Pfam" id="PF02253">
    <property type="entry name" value="PLA1"/>
    <property type="match status" value="1"/>
</dbReference>
<evidence type="ECO:0000256" key="13">
    <source>
        <dbReference type="ARBA" id="ARBA00022837"/>
    </source>
</evidence>
<dbReference type="RefSeq" id="WP_067650712.1">
    <property type="nucleotide sequence ID" value="NZ_CP015249.1"/>
</dbReference>
<name>A0A167H9T2_9GAMM</name>
<dbReference type="PATRIC" id="fig|1300342.3.peg.3557"/>
<dbReference type="GO" id="GO:0008970">
    <property type="term" value="F:phospholipase A1 activity"/>
    <property type="evidence" value="ECO:0007669"/>
    <property type="project" value="UniProtKB-EC"/>
</dbReference>
<comment type="subunit">
    <text evidence="4 20">Homodimer; dimerization is reversible, and the dimeric form is the active one.</text>
</comment>
<dbReference type="EC" id="3.1.1.32" evidence="5 20"/>
<dbReference type="PANTHER" id="PTHR40457">
    <property type="entry name" value="PHOSPHOLIPASE A1"/>
    <property type="match status" value="1"/>
</dbReference>
<dbReference type="PRINTS" id="PR01486">
    <property type="entry name" value="PHPHLIPASEA1"/>
</dbReference>
<keyword evidence="13 19" id="KW-0106">Calcium</keyword>
<dbReference type="GO" id="GO:0004623">
    <property type="term" value="F:phospholipase A2 activity"/>
    <property type="evidence" value="ECO:0007669"/>
    <property type="project" value="UniProtKB-EC"/>
</dbReference>
<keyword evidence="8" id="KW-1134">Transmembrane beta strand</keyword>
<accession>A0A167H9T2</accession>
<dbReference type="Gene3D" id="2.40.230.10">
    <property type="entry name" value="Phospholipase A1"/>
    <property type="match status" value="1"/>
</dbReference>
<keyword evidence="12 20" id="KW-0378">Hydrolase</keyword>
<evidence type="ECO:0000256" key="7">
    <source>
        <dbReference type="ARBA" id="ARBA00021726"/>
    </source>
</evidence>
<evidence type="ECO:0000256" key="15">
    <source>
        <dbReference type="ARBA" id="ARBA00023098"/>
    </source>
</evidence>
<evidence type="ECO:0000256" key="6">
    <source>
        <dbReference type="ARBA" id="ARBA00013278"/>
    </source>
</evidence>
<reference evidence="21 22" key="1">
    <citation type="submission" date="2016-04" db="EMBL/GenBank/DDBJ databases">
        <title>Complete genome sequence of Dokdonella koreensis DS-123T.</title>
        <authorList>
            <person name="Kim J.F."/>
            <person name="Lee H."/>
            <person name="Kwak M.-J."/>
        </authorList>
    </citation>
    <scope>NUCLEOTIDE SEQUENCE [LARGE SCALE GENOMIC DNA]</scope>
    <source>
        <strain evidence="21 22">DS-123</strain>
    </source>
</reference>
<proteinExistence type="inferred from homology"/>
<feature type="binding site" description="in dimeric form" evidence="19">
    <location>
        <position position="242"/>
    </location>
    <ligand>
        <name>Ca(2+)</name>
        <dbReference type="ChEBI" id="CHEBI:29108"/>
        <label>1</label>
    </ligand>
</feature>
<evidence type="ECO:0000256" key="17">
    <source>
        <dbReference type="ARBA" id="ARBA00023237"/>
    </source>
</evidence>
<dbReference type="InterPro" id="IPR036541">
    <property type="entry name" value="PLipase_A1_sf"/>
</dbReference>
<evidence type="ECO:0000256" key="12">
    <source>
        <dbReference type="ARBA" id="ARBA00022801"/>
    </source>
</evidence>
<evidence type="ECO:0000256" key="20">
    <source>
        <dbReference type="RuleBase" id="RU366027"/>
    </source>
</evidence>
<evidence type="ECO:0000256" key="16">
    <source>
        <dbReference type="ARBA" id="ARBA00023136"/>
    </source>
</evidence>
<evidence type="ECO:0000256" key="5">
    <source>
        <dbReference type="ARBA" id="ARBA00013179"/>
    </source>
</evidence>
<dbReference type="GO" id="GO:0016042">
    <property type="term" value="P:lipid catabolic process"/>
    <property type="evidence" value="ECO:0007669"/>
    <property type="project" value="UniProtKB-KW"/>
</dbReference>
<organism evidence="21 22">
    <name type="scientific">Dokdonella koreensis DS-123</name>
    <dbReference type="NCBI Taxonomy" id="1300342"/>
    <lineage>
        <taxon>Bacteria</taxon>
        <taxon>Pseudomonadati</taxon>
        <taxon>Pseudomonadota</taxon>
        <taxon>Gammaproteobacteria</taxon>
        <taxon>Lysobacterales</taxon>
        <taxon>Rhodanobacteraceae</taxon>
        <taxon>Dokdonella</taxon>
    </lineage>
</organism>
<keyword evidence="11 20" id="KW-0732">Signal</keyword>
<evidence type="ECO:0000256" key="14">
    <source>
        <dbReference type="ARBA" id="ARBA00022963"/>
    </source>
</evidence>
<feature type="binding site" description="in dimeric form" evidence="19">
    <location>
        <position position="196"/>
    </location>
    <ligand>
        <name>Ca(2+)</name>
        <dbReference type="ChEBI" id="CHEBI:29108"/>
        <label>1</label>
    </ligand>
</feature>
<comment type="catalytic activity">
    <reaction evidence="1 20">
        <text>a 1,2-diacyl-sn-glycero-3-phosphocholine + H2O = a 2-acyl-sn-glycero-3-phosphocholine + a fatty acid + H(+)</text>
        <dbReference type="Rhea" id="RHEA:18689"/>
        <dbReference type="ChEBI" id="CHEBI:15377"/>
        <dbReference type="ChEBI" id="CHEBI:15378"/>
        <dbReference type="ChEBI" id="CHEBI:28868"/>
        <dbReference type="ChEBI" id="CHEBI:57643"/>
        <dbReference type="ChEBI" id="CHEBI:57875"/>
        <dbReference type="EC" id="3.1.1.32"/>
    </reaction>
</comment>
<dbReference type="PANTHER" id="PTHR40457:SF1">
    <property type="entry name" value="PHOSPHOLIPASE A1"/>
    <property type="match status" value="1"/>
</dbReference>
<dbReference type="InterPro" id="IPR003187">
    <property type="entry name" value="PLipase_A1"/>
</dbReference>
<evidence type="ECO:0000256" key="18">
    <source>
        <dbReference type="PIRSR" id="PIRSR603187-1"/>
    </source>
</evidence>
<dbReference type="STRING" id="1300342.I596_3638"/>
<feature type="binding site" description="in dimeric form" evidence="19">
    <location>
        <position position="237"/>
    </location>
    <ligand>
        <name>Ca(2+)</name>
        <dbReference type="ChEBI" id="CHEBI:29108"/>
        <label>1</label>
    </ligand>
</feature>
<dbReference type="OrthoDB" id="188433at2"/>
<evidence type="ECO:0000256" key="8">
    <source>
        <dbReference type="ARBA" id="ARBA00022452"/>
    </source>
</evidence>
<dbReference type="AlphaFoldDB" id="A0A167H9T2"/>
<protein>
    <recommendedName>
        <fullName evidence="7 20">Phospholipase A1</fullName>
        <ecNumber evidence="5 20">3.1.1.32</ecNumber>
        <ecNumber evidence="6 20">3.1.1.4</ecNumber>
    </recommendedName>
    <alternativeName>
        <fullName evidence="20">Phosphatidylcholine 1-acylhydrolase</fullName>
    </alternativeName>
</protein>
<evidence type="ECO:0000256" key="3">
    <source>
        <dbReference type="ARBA" id="ARBA00010525"/>
    </source>
</evidence>
<keyword evidence="10 19" id="KW-0479">Metal-binding</keyword>
<keyword evidence="17 20" id="KW-0998">Cell outer membrane</keyword>
<evidence type="ECO:0000256" key="2">
    <source>
        <dbReference type="ARBA" id="ARBA00001604"/>
    </source>
</evidence>
<feature type="binding site" description="in dimeric form" evidence="19">
    <location>
        <position position="277"/>
    </location>
    <ligand>
        <name>Ca(2+)</name>
        <dbReference type="ChEBI" id="CHEBI:29108"/>
        <label>1</label>
    </ligand>
</feature>
<comment type="catalytic activity">
    <reaction evidence="2 20">
        <text>a 1,2-diacyl-sn-glycero-3-phosphocholine + H2O = a 1-acyl-sn-glycero-3-phosphocholine + a fatty acid + H(+)</text>
        <dbReference type="Rhea" id="RHEA:15801"/>
        <dbReference type="ChEBI" id="CHEBI:15377"/>
        <dbReference type="ChEBI" id="CHEBI:15378"/>
        <dbReference type="ChEBI" id="CHEBI:28868"/>
        <dbReference type="ChEBI" id="CHEBI:57643"/>
        <dbReference type="ChEBI" id="CHEBI:58168"/>
        <dbReference type="EC" id="3.1.1.4"/>
    </reaction>
</comment>
<dbReference type="EMBL" id="CP015249">
    <property type="protein sequence ID" value="ANB19626.1"/>
    <property type="molecule type" value="Genomic_DNA"/>
</dbReference>
<evidence type="ECO:0000256" key="19">
    <source>
        <dbReference type="PIRSR" id="PIRSR603187-2"/>
    </source>
</evidence>
<gene>
    <name evidence="21" type="ORF">I596_3638</name>
</gene>
<keyword evidence="22" id="KW-1185">Reference proteome</keyword>
<dbReference type="KEGG" id="dko:I596_3638"/>
<evidence type="ECO:0000256" key="4">
    <source>
        <dbReference type="ARBA" id="ARBA00011702"/>
    </source>
</evidence>
<feature type="signal peptide" evidence="20">
    <location>
        <begin position="1"/>
        <end position="27"/>
    </location>
</feature>
<dbReference type="EC" id="3.1.1.4" evidence="6 20"/>
<evidence type="ECO:0000256" key="11">
    <source>
        <dbReference type="ARBA" id="ARBA00022729"/>
    </source>
</evidence>
<dbReference type="GO" id="GO:0005509">
    <property type="term" value="F:calcium ion binding"/>
    <property type="evidence" value="ECO:0007669"/>
    <property type="project" value="TreeGrafter"/>
</dbReference>
<feature type="active site" description="Proton acceptor" evidence="18">
    <location>
        <position position="232"/>
    </location>
</feature>